<dbReference type="AlphaFoldDB" id="A0A415C3I0"/>
<organism evidence="1 2">
    <name type="scientific">Bifidobacterium bifidum</name>
    <dbReference type="NCBI Taxonomy" id="1681"/>
    <lineage>
        <taxon>Bacteria</taxon>
        <taxon>Bacillati</taxon>
        <taxon>Actinomycetota</taxon>
        <taxon>Actinomycetes</taxon>
        <taxon>Bifidobacteriales</taxon>
        <taxon>Bifidobacteriaceae</taxon>
        <taxon>Bifidobacterium</taxon>
    </lineage>
</organism>
<dbReference type="RefSeq" id="WP_117658485.1">
    <property type="nucleotide sequence ID" value="NZ_QRLK01000009.1"/>
</dbReference>
<name>A0A415C3I0_BIFBI</name>
<protein>
    <recommendedName>
        <fullName evidence="3">XRE family transcriptional regulator</fullName>
    </recommendedName>
</protein>
<evidence type="ECO:0008006" key="3">
    <source>
        <dbReference type="Google" id="ProtNLM"/>
    </source>
</evidence>
<proteinExistence type="predicted"/>
<evidence type="ECO:0000313" key="1">
    <source>
        <dbReference type="EMBL" id="RHJ22103.1"/>
    </source>
</evidence>
<dbReference type="Proteomes" id="UP000283727">
    <property type="component" value="Unassembled WGS sequence"/>
</dbReference>
<sequence length="93" mass="10057">MATDPFNNRTAMRLRAIIGAQKTNLSAMGKQLGKTRGYIDTRLRCVVPISAGDLQLFGNYLGYTPEELVADHFALHEPTLAGAAGQPANQARN</sequence>
<gene>
    <name evidence="1" type="ORF">DW137_09790</name>
</gene>
<dbReference type="EMBL" id="QRLR01000006">
    <property type="protein sequence ID" value="RHJ22103.1"/>
    <property type="molecule type" value="Genomic_DNA"/>
</dbReference>
<comment type="caution">
    <text evidence="1">The sequence shown here is derived from an EMBL/GenBank/DDBJ whole genome shotgun (WGS) entry which is preliminary data.</text>
</comment>
<accession>A0A415C3I0</accession>
<evidence type="ECO:0000313" key="2">
    <source>
        <dbReference type="Proteomes" id="UP000283727"/>
    </source>
</evidence>
<reference evidence="1 2" key="1">
    <citation type="submission" date="2018-08" db="EMBL/GenBank/DDBJ databases">
        <title>A genome reference for cultivated species of the human gut microbiota.</title>
        <authorList>
            <person name="Zou Y."/>
            <person name="Xue W."/>
            <person name="Luo G."/>
        </authorList>
    </citation>
    <scope>NUCLEOTIDE SEQUENCE [LARGE SCALE GENOMIC DNA]</scope>
    <source>
        <strain evidence="1 2">AM12-10</strain>
    </source>
</reference>